<name>A1SV97_PSYIN</name>
<dbReference type="AlphaFoldDB" id="A1SV97"/>
<keyword evidence="3" id="KW-0808">Transferase</keyword>
<dbReference type="InterPro" id="IPR036365">
    <property type="entry name" value="PGBD-like_sf"/>
</dbReference>
<sequence length="513" mass="60478">MNIMRWCKTALLLSLLWQIMSVPLRAELVNPKLNLKYPTLITAIYQQHPDNFFWGEPALRDEFEKQISLIVFADISDDLFYSYQALKNAKEQKNWLLYERLASDLLLFYLSYHEQIPDKVTYWLFGERIKNSLKAPSKESIDAFFNTGSPQIRLRYLQRLSPISAQQSQLYQNILKLKNKPVQIFDAVKLTEFAKIGDSLAQKKVLLSRLEISGELSSQEKQQIELENHQGYSQKLGEIIRSFQIRHGLEPDGIIGKNTLYWLNISRQERVRLMALNILRQQLWTMDNTRKVIINIPDYTMEYWEEDQKIFESKVIVGQTKRKTPLFSAQLNAIVFNPRWNVPTIIMREDILPKVLLDINYLSRHSYEIIENYQSQKVIDAETINWKLITVHNFPYRLRQKSGENNALGLYKFNTPNNNSIYLHDTPAKNLFEKQDRAFSSGCIRVQKAEQFALFLMDKSGYPLERYNIHHNVPETSSVSLKKKITVYSVYRTVWVDQFGFTQFRNDIYHYDK</sequence>
<evidence type="ECO:0000256" key="6">
    <source>
        <dbReference type="ARBA" id="ARBA00023316"/>
    </source>
</evidence>
<reference evidence="9 10" key="1">
    <citation type="submission" date="2007-01" db="EMBL/GenBank/DDBJ databases">
        <title>Complete sequence of Psychromonas ingrahamii 37.</title>
        <authorList>
            <consortium name="US DOE Joint Genome Institute"/>
            <person name="Copeland A."/>
            <person name="Lucas S."/>
            <person name="Lapidus A."/>
            <person name="Barry K."/>
            <person name="Detter J.C."/>
            <person name="Glavina del Rio T."/>
            <person name="Hammon N."/>
            <person name="Israni S."/>
            <person name="Dalin E."/>
            <person name="Tice H."/>
            <person name="Pitluck S."/>
            <person name="Thompson L.S."/>
            <person name="Brettin T."/>
            <person name="Bruce D."/>
            <person name="Han C."/>
            <person name="Tapia R."/>
            <person name="Schmutz J."/>
            <person name="Larimer F."/>
            <person name="Land M."/>
            <person name="Hauser L."/>
            <person name="Kyrpides N."/>
            <person name="Ivanova N."/>
            <person name="Staley J."/>
            <person name="Richardson P."/>
        </authorList>
    </citation>
    <scope>NUCLEOTIDE SEQUENCE [LARGE SCALE GENOMIC DNA]</scope>
    <source>
        <strain evidence="9 10">37</strain>
    </source>
</reference>
<dbReference type="UniPathway" id="UPA00219"/>
<evidence type="ECO:0000256" key="7">
    <source>
        <dbReference type="PROSITE-ProRule" id="PRU01373"/>
    </source>
</evidence>
<keyword evidence="6 7" id="KW-0961">Cell wall biogenesis/degradation</keyword>
<feature type="active site" description="Proton donor/acceptor" evidence="7">
    <location>
        <position position="424"/>
    </location>
</feature>
<accession>A1SV97</accession>
<dbReference type="GO" id="GO:0008360">
    <property type="term" value="P:regulation of cell shape"/>
    <property type="evidence" value="ECO:0007669"/>
    <property type="project" value="UniProtKB-UniRule"/>
</dbReference>
<dbReference type="CDD" id="cd16913">
    <property type="entry name" value="YkuD_like"/>
    <property type="match status" value="1"/>
</dbReference>
<dbReference type="RefSeq" id="WP_011769972.1">
    <property type="nucleotide sequence ID" value="NC_008709.1"/>
</dbReference>
<gene>
    <name evidence="9" type="ordered locus">Ping_1615</name>
</gene>
<comment type="pathway">
    <text evidence="1 7">Cell wall biogenesis; peptidoglycan biosynthesis.</text>
</comment>
<dbReference type="PANTHER" id="PTHR41533:SF1">
    <property type="entry name" value="L,D-TRANSPEPTIDASE YCBB-RELATED"/>
    <property type="match status" value="1"/>
</dbReference>
<evidence type="ECO:0000259" key="8">
    <source>
        <dbReference type="PROSITE" id="PS52029"/>
    </source>
</evidence>
<evidence type="ECO:0000313" key="9">
    <source>
        <dbReference type="EMBL" id="ABM03412.1"/>
    </source>
</evidence>
<dbReference type="GO" id="GO:0016740">
    <property type="term" value="F:transferase activity"/>
    <property type="evidence" value="ECO:0007669"/>
    <property type="project" value="UniProtKB-KW"/>
</dbReference>
<evidence type="ECO:0000256" key="3">
    <source>
        <dbReference type="ARBA" id="ARBA00022679"/>
    </source>
</evidence>
<dbReference type="SUPFAM" id="SSF47090">
    <property type="entry name" value="PGBD-like"/>
    <property type="match status" value="1"/>
</dbReference>
<keyword evidence="5 7" id="KW-0573">Peptidoglycan synthesis</keyword>
<dbReference type="KEGG" id="pin:Ping_1615"/>
<dbReference type="GO" id="GO:0009252">
    <property type="term" value="P:peptidoglycan biosynthetic process"/>
    <property type="evidence" value="ECO:0007669"/>
    <property type="project" value="UniProtKB-UniPathway"/>
</dbReference>
<organism evidence="9 10">
    <name type="scientific">Psychromonas ingrahamii (strain DSM 17664 / CCUG 51855 / 37)</name>
    <dbReference type="NCBI Taxonomy" id="357804"/>
    <lineage>
        <taxon>Bacteria</taxon>
        <taxon>Pseudomonadati</taxon>
        <taxon>Pseudomonadota</taxon>
        <taxon>Gammaproteobacteria</taxon>
        <taxon>Alteromonadales</taxon>
        <taxon>Psychromonadaceae</taxon>
        <taxon>Psychromonas</taxon>
    </lineage>
</organism>
<dbReference type="HOGENOM" id="CLU_020360_3_0_6"/>
<dbReference type="STRING" id="357804.Ping_1615"/>
<dbReference type="OrthoDB" id="9778545at2"/>
<evidence type="ECO:0000256" key="2">
    <source>
        <dbReference type="ARBA" id="ARBA00005992"/>
    </source>
</evidence>
<dbReference type="InterPro" id="IPR038063">
    <property type="entry name" value="Transpep_catalytic_dom"/>
</dbReference>
<protein>
    <submittedName>
        <fullName evidence="9">Cell wall degradation protein</fullName>
    </submittedName>
</protein>
<dbReference type="SUPFAM" id="SSF141523">
    <property type="entry name" value="L,D-transpeptidase catalytic domain-like"/>
    <property type="match status" value="1"/>
</dbReference>
<dbReference type="GO" id="GO:0004180">
    <property type="term" value="F:carboxypeptidase activity"/>
    <property type="evidence" value="ECO:0007669"/>
    <property type="project" value="UniProtKB-ARBA"/>
</dbReference>
<dbReference type="PANTHER" id="PTHR41533">
    <property type="entry name" value="L,D-TRANSPEPTIDASE HI_1667-RELATED"/>
    <property type="match status" value="1"/>
</dbReference>
<keyword evidence="10" id="KW-1185">Reference proteome</keyword>
<dbReference type="InterPro" id="IPR052905">
    <property type="entry name" value="LD-transpeptidase_YkuD-like"/>
</dbReference>
<dbReference type="GO" id="GO:0071555">
    <property type="term" value="P:cell wall organization"/>
    <property type="evidence" value="ECO:0007669"/>
    <property type="project" value="UniProtKB-UniRule"/>
</dbReference>
<dbReference type="Proteomes" id="UP000000639">
    <property type="component" value="Chromosome"/>
</dbReference>
<evidence type="ECO:0000256" key="4">
    <source>
        <dbReference type="ARBA" id="ARBA00022960"/>
    </source>
</evidence>
<evidence type="ECO:0000313" key="10">
    <source>
        <dbReference type="Proteomes" id="UP000000639"/>
    </source>
</evidence>
<proteinExistence type="inferred from homology"/>
<feature type="active site" description="Nucleophile" evidence="7">
    <location>
        <position position="443"/>
    </location>
</feature>
<comment type="similarity">
    <text evidence="2">Belongs to the YkuD family.</text>
</comment>
<evidence type="ECO:0000256" key="1">
    <source>
        <dbReference type="ARBA" id="ARBA00004752"/>
    </source>
</evidence>
<dbReference type="Gene3D" id="2.40.440.10">
    <property type="entry name" value="L,D-transpeptidase catalytic domain-like"/>
    <property type="match status" value="1"/>
</dbReference>
<keyword evidence="4 7" id="KW-0133">Cell shape</keyword>
<dbReference type="PROSITE" id="PS52029">
    <property type="entry name" value="LD_TPASE"/>
    <property type="match status" value="1"/>
</dbReference>
<dbReference type="EMBL" id="CP000510">
    <property type="protein sequence ID" value="ABM03412.1"/>
    <property type="molecule type" value="Genomic_DNA"/>
</dbReference>
<dbReference type="InterPro" id="IPR005490">
    <property type="entry name" value="LD_TPept_cat_dom"/>
</dbReference>
<evidence type="ECO:0000256" key="5">
    <source>
        <dbReference type="ARBA" id="ARBA00022984"/>
    </source>
</evidence>
<dbReference type="eggNOG" id="COG2989">
    <property type="taxonomic scope" value="Bacteria"/>
</dbReference>
<feature type="domain" description="L,D-TPase catalytic" evidence="8">
    <location>
        <begin position="290"/>
        <end position="467"/>
    </location>
</feature>
<dbReference type="Pfam" id="PF03734">
    <property type="entry name" value="YkuD"/>
    <property type="match status" value="1"/>
</dbReference>